<sequence>MLMSEWMPLKNVSPDCFACGPHNHEGLKMTFATDGERIRARVQIPEHVRGWSRLSHGGVTTTILDEAMAWACIYFREQFPLTREIRVRFSKPVFIGDQLEVFSWVGEEKSKRQLMLHAEMRNLNGDLMAAAEGDFAPFTPEQFAKMELVPLPDLQALEAMFHSVQPYQRPAT</sequence>
<accession>A0A9X3EC27</accession>
<dbReference type="InterPro" id="IPR052061">
    <property type="entry name" value="PTE-AB_protein"/>
</dbReference>
<dbReference type="InterPro" id="IPR006683">
    <property type="entry name" value="Thioestr_dom"/>
</dbReference>
<dbReference type="PANTHER" id="PTHR47260:SF3">
    <property type="entry name" value="THIOESTERASE FAMILY PROTEIN (AFU_ORTHOLOGUE AFUA_7G03960)"/>
    <property type="match status" value="1"/>
</dbReference>
<dbReference type="GO" id="GO:0016790">
    <property type="term" value="F:thiolester hydrolase activity"/>
    <property type="evidence" value="ECO:0007669"/>
    <property type="project" value="UniProtKB-ARBA"/>
</dbReference>
<dbReference type="PANTHER" id="PTHR47260">
    <property type="entry name" value="UPF0644 PROTEIN PB2B4.06"/>
    <property type="match status" value="1"/>
</dbReference>
<dbReference type="AlphaFoldDB" id="A0A9X3EC27"/>
<name>A0A9X3EC27_9GAMM</name>
<organism evidence="2 3">
    <name type="scientific">Parathalassolituus penaei</name>
    <dbReference type="NCBI Taxonomy" id="2997323"/>
    <lineage>
        <taxon>Bacteria</taxon>
        <taxon>Pseudomonadati</taxon>
        <taxon>Pseudomonadota</taxon>
        <taxon>Gammaproteobacteria</taxon>
        <taxon>Oceanospirillales</taxon>
        <taxon>Oceanospirillaceae</taxon>
        <taxon>Parathalassolituus</taxon>
    </lineage>
</organism>
<dbReference type="Gene3D" id="3.10.129.10">
    <property type="entry name" value="Hotdog Thioesterase"/>
    <property type="match status" value="1"/>
</dbReference>
<dbReference type="InterPro" id="IPR029069">
    <property type="entry name" value="HotDog_dom_sf"/>
</dbReference>
<gene>
    <name evidence="2" type="ORF">OUO13_06435</name>
</gene>
<evidence type="ECO:0000313" key="2">
    <source>
        <dbReference type="EMBL" id="MCY0964817.1"/>
    </source>
</evidence>
<comment type="caution">
    <text evidence="2">The sequence shown here is derived from an EMBL/GenBank/DDBJ whole genome shotgun (WGS) entry which is preliminary data.</text>
</comment>
<proteinExistence type="predicted"/>
<dbReference type="CDD" id="cd03443">
    <property type="entry name" value="PaaI_thioesterase"/>
    <property type="match status" value="1"/>
</dbReference>
<dbReference type="RefSeq" id="WP_283173034.1">
    <property type="nucleotide sequence ID" value="NZ_JAPNOA010000019.1"/>
</dbReference>
<dbReference type="Pfam" id="PF03061">
    <property type="entry name" value="4HBT"/>
    <property type="match status" value="1"/>
</dbReference>
<dbReference type="Proteomes" id="UP001150830">
    <property type="component" value="Unassembled WGS sequence"/>
</dbReference>
<evidence type="ECO:0000259" key="1">
    <source>
        <dbReference type="Pfam" id="PF03061"/>
    </source>
</evidence>
<keyword evidence="3" id="KW-1185">Reference proteome</keyword>
<dbReference type="EMBL" id="JAPNOA010000019">
    <property type="protein sequence ID" value="MCY0964817.1"/>
    <property type="molecule type" value="Genomic_DNA"/>
</dbReference>
<dbReference type="SUPFAM" id="SSF54637">
    <property type="entry name" value="Thioesterase/thiol ester dehydrase-isomerase"/>
    <property type="match status" value="1"/>
</dbReference>
<reference evidence="2" key="1">
    <citation type="submission" date="2022-11" db="EMBL/GenBank/DDBJ databases">
        <title>Parathalassolutuus dongxingensis gen. nov., sp. nov., a novel member of family Oceanospirillaceae isolated from a coastal shrimp pond in Guangxi, China.</title>
        <authorList>
            <person name="Chen H."/>
        </authorList>
    </citation>
    <scope>NUCLEOTIDE SEQUENCE</scope>
    <source>
        <strain evidence="2">G-43</strain>
    </source>
</reference>
<protein>
    <submittedName>
        <fullName evidence="2">PaaI family thioesterase</fullName>
    </submittedName>
</protein>
<evidence type="ECO:0000313" key="3">
    <source>
        <dbReference type="Proteomes" id="UP001150830"/>
    </source>
</evidence>
<feature type="domain" description="Thioesterase" evidence="1">
    <location>
        <begin position="56"/>
        <end position="127"/>
    </location>
</feature>